<dbReference type="Proteomes" id="UP000243459">
    <property type="component" value="Chromosome 2"/>
</dbReference>
<evidence type="ECO:0000256" key="1">
    <source>
        <dbReference type="ARBA" id="ARBA00006643"/>
    </source>
</evidence>
<dbReference type="GO" id="GO:0008270">
    <property type="term" value="F:zinc ion binding"/>
    <property type="evidence" value="ECO:0007669"/>
    <property type="project" value="InterPro"/>
</dbReference>
<evidence type="ECO:0000256" key="2">
    <source>
        <dbReference type="ARBA" id="ARBA00022737"/>
    </source>
</evidence>
<dbReference type="OrthoDB" id="1877836at2759"/>
<comment type="similarity">
    <text evidence="1">Belongs to the PPR family. PCMP-H subfamily.</text>
</comment>
<dbReference type="InterPro" id="IPR032867">
    <property type="entry name" value="DYW_dom"/>
</dbReference>
<feature type="repeat" description="PPR" evidence="4">
    <location>
        <begin position="110"/>
        <end position="144"/>
    </location>
</feature>
<dbReference type="Gramene" id="ONK77559">
    <property type="protein sequence ID" value="ONK77559"/>
    <property type="gene ID" value="A4U43_C02F7840"/>
</dbReference>
<proteinExistence type="inferred from homology"/>
<dbReference type="Pfam" id="PF01535">
    <property type="entry name" value="PPR"/>
    <property type="match status" value="2"/>
</dbReference>
<dbReference type="FunFam" id="1.25.40.10:FF:000488">
    <property type="entry name" value="Pentatricopeptide repeat-containing protein, mitochondrial"/>
    <property type="match status" value="1"/>
</dbReference>
<keyword evidence="7" id="KW-1185">Reference proteome</keyword>
<gene>
    <name evidence="6" type="ORF">A4U43_C02F7840</name>
</gene>
<dbReference type="EMBL" id="CM007382">
    <property type="protein sequence ID" value="ONK77559.1"/>
    <property type="molecule type" value="Genomic_DNA"/>
</dbReference>
<dbReference type="NCBIfam" id="TIGR00756">
    <property type="entry name" value="PPR"/>
    <property type="match status" value="4"/>
</dbReference>
<dbReference type="Gene3D" id="1.25.40.10">
    <property type="entry name" value="Tetratricopeptide repeat domain"/>
    <property type="match status" value="3"/>
</dbReference>
<dbReference type="SUPFAM" id="SSF48452">
    <property type="entry name" value="TPR-like"/>
    <property type="match status" value="1"/>
</dbReference>
<dbReference type="Pfam" id="PF14432">
    <property type="entry name" value="DYW_deaminase"/>
    <property type="match status" value="1"/>
</dbReference>
<dbReference type="InterPro" id="IPR046849">
    <property type="entry name" value="E2_motif"/>
</dbReference>
<dbReference type="Pfam" id="PF20430">
    <property type="entry name" value="Eplus_motif"/>
    <property type="match status" value="1"/>
</dbReference>
<evidence type="ECO:0000313" key="6">
    <source>
        <dbReference type="EMBL" id="ONK77559.1"/>
    </source>
</evidence>
<accession>A0A5P1FKT1</accession>
<evidence type="ECO:0000259" key="5">
    <source>
        <dbReference type="Pfam" id="PF14432"/>
    </source>
</evidence>
<dbReference type="AlphaFoldDB" id="A0A5P1FKT1"/>
<keyword evidence="2" id="KW-0677">Repeat</keyword>
<protein>
    <recommendedName>
        <fullName evidence="5">DYW domain-containing protein</fullName>
    </recommendedName>
</protein>
<dbReference type="InterPro" id="IPR046960">
    <property type="entry name" value="PPR_At4g14850-like_plant"/>
</dbReference>
<evidence type="ECO:0000313" key="7">
    <source>
        <dbReference type="Proteomes" id="UP000243459"/>
    </source>
</evidence>
<dbReference type="PROSITE" id="PS51375">
    <property type="entry name" value="PPR"/>
    <property type="match status" value="4"/>
</dbReference>
<dbReference type="GO" id="GO:0003723">
    <property type="term" value="F:RNA binding"/>
    <property type="evidence" value="ECO:0007669"/>
    <property type="project" value="InterPro"/>
</dbReference>
<dbReference type="Pfam" id="PF12854">
    <property type="entry name" value="PPR_1"/>
    <property type="match status" value="1"/>
</dbReference>
<dbReference type="Pfam" id="PF13041">
    <property type="entry name" value="PPR_2"/>
    <property type="match status" value="2"/>
</dbReference>
<dbReference type="PANTHER" id="PTHR47926:SF542">
    <property type="entry name" value="PENTATRICOPEPTIDE REPEAT-CONTAINING PROTEIN"/>
    <property type="match status" value="1"/>
</dbReference>
<sequence length="619" mass="69869">MNSYVRSKISYLGHFVFKFHANYSKFSRYSTHNLNALFEADGLNALNLHYLLQTCARERSIEIGKLCHGLVFQSGLHTHTLTSNLLINLYSKCGYIDFARQVFDNMLERNVVSWNTMISGYTHFGNEPEALNLFVLMHHEGVSVTEFTISSVLCACASKCAILESKQLHALAIKNAVDANVYVGTAILDVYSKCCLIDDAFLVFEEMPKRSSVTWSSMVSGSVQNDLHEEALFLFRRAQRVGVQLTQFTLSAVLCACASISAAIEGVQLHSLLLRVGFGSNLYVASSLIDMYSKCGRIKEAYIVFSDVEDKNIVLWNAILAGFSKHACLLEAMVFFEKMKQMGMSPNEVTYASILSACSHAGLVDKGRVYFDLMMDDVNVEPNVIHYSCMVDVLGRAGLVNEAWNLIKTMPLKPHASIWGSLLGSCRTYGNYELAKLSAEQLFEIEPNNAGSHVLLSNVYATNKKWQEVANTRKLLKDSGAKKEIGKSWVEVKNKVHVFVVGDRSHMKINEIYDKLEELGNEMKKLDYKSETQYDLHNVEEEQKEELLKYHSEKLALAFGLISLPSEVPIRINKNLRICGDCHSFIKSASRIMAREIIVRDTKRFHHFKDGFCSCRDFW</sequence>
<name>A0A5P1FKT1_ASPOF</name>
<dbReference type="FunFam" id="1.25.40.10:FF:000381">
    <property type="entry name" value="Pentatricopeptide repeat-containing protein"/>
    <property type="match status" value="1"/>
</dbReference>
<dbReference type="OMA" id="QLCAKTR"/>
<evidence type="ECO:0000256" key="3">
    <source>
        <dbReference type="ARBA" id="ARBA00022946"/>
    </source>
</evidence>
<feature type="domain" description="DYW" evidence="5">
    <location>
        <begin position="528"/>
        <end position="619"/>
    </location>
</feature>
<evidence type="ECO:0000256" key="4">
    <source>
        <dbReference type="PROSITE-ProRule" id="PRU00708"/>
    </source>
</evidence>
<dbReference type="Pfam" id="PF20431">
    <property type="entry name" value="E_motif"/>
    <property type="match status" value="1"/>
</dbReference>
<dbReference type="PANTHER" id="PTHR47926">
    <property type="entry name" value="PENTATRICOPEPTIDE REPEAT-CONTAINING PROTEIN"/>
    <property type="match status" value="1"/>
</dbReference>
<feature type="repeat" description="PPR" evidence="4">
    <location>
        <begin position="211"/>
        <end position="245"/>
    </location>
</feature>
<keyword evidence="3" id="KW-0809">Transit peptide</keyword>
<dbReference type="FunFam" id="1.25.40.10:FF:000407">
    <property type="entry name" value="Putative pentatricopeptide repeat-containing protein"/>
    <property type="match status" value="1"/>
</dbReference>
<feature type="repeat" description="PPR" evidence="4">
    <location>
        <begin position="347"/>
        <end position="382"/>
    </location>
</feature>
<dbReference type="InterPro" id="IPR002885">
    <property type="entry name" value="PPR_rpt"/>
</dbReference>
<organism evidence="6 7">
    <name type="scientific">Asparagus officinalis</name>
    <name type="common">Garden asparagus</name>
    <dbReference type="NCBI Taxonomy" id="4686"/>
    <lineage>
        <taxon>Eukaryota</taxon>
        <taxon>Viridiplantae</taxon>
        <taxon>Streptophyta</taxon>
        <taxon>Embryophyta</taxon>
        <taxon>Tracheophyta</taxon>
        <taxon>Spermatophyta</taxon>
        <taxon>Magnoliopsida</taxon>
        <taxon>Liliopsida</taxon>
        <taxon>Asparagales</taxon>
        <taxon>Asparagaceae</taxon>
        <taxon>Asparagoideae</taxon>
        <taxon>Asparagus</taxon>
    </lineage>
</organism>
<dbReference type="InterPro" id="IPR011990">
    <property type="entry name" value="TPR-like_helical_dom_sf"/>
</dbReference>
<dbReference type="GO" id="GO:0009451">
    <property type="term" value="P:RNA modification"/>
    <property type="evidence" value="ECO:0007669"/>
    <property type="project" value="InterPro"/>
</dbReference>
<feature type="repeat" description="PPR" evidence="4">
    <location>
        <begin position="312"/>
        <end position="346"/>
    </location>
</feature>
<dbReference type="InterPro" id="IPR046848">
    <property type="entry name" value="E_motif"/>
</dbReference>
<reference evidence="7" key="1">
    <citation type="journal article" date="2017" name="Nat. Commun.">
        <title>The asparagus genome sheds light on the origin and evolution of a young Y chromosome.</title>
        <authorList>
            <person name="Harkess A."/>
            <person name="Zhou J."/>
            <person name="Xu C."/>
            <person name="Bowers J.E."/>
            <person name="Van der Hulst R."/>
            <person name="Ayyampalayam S."/>
            <person name="Mercati F."/>
            <person name="Riccardi P."/>
            <person name="McKain M.R."/>
            <person name="Kakrana A."/>
            <person name="Tang H."/>
            <person name="Ray J."/>
            <person name="Groenendijk J."/>
            <person name="Arikit S."/>
            <person name="Mathioni S.M."/>
            <person name="Nakano M."/>
            <person name="Shan H."/>
            <person name="Telgmann-Rauber A."/>
            <person name="Kanno A."/>
            <person name="Yue Z."/>
            <person name="Chen H."/>
            <person name="Li W."/>
            <person name="Chen Y."/>
            <person name="Xu X."/>
            <person name="Zhang Y."/>
            <person name="Luo S."/>
            <person name="Chen H."/>
            <person name="Gao J."/>
            <person name="Mao Z."/>
            <person name="Pires J.C."/>
            <person name="Luo M."/>
            <person name="Kudrna D."/>
            <person name="Wing R.A."/>
            <person name="Meyers B.C."/>
            <person name="Yi K."/>
            <person name="Kong H."/>
            <person name="Lavrijsen P."/>
            <person name="Sunseri F."/>
            <person name="Falavigna A."/>
            <person name="Ye Y."/>
            <person name="Leebens-Mack J.H."/>
            <person name="Chen G."/>
        </authorList>
    </citation>
    <scope>NUCLEOTIDE SEQUENCE [LARGE SCALE GENOMIC DNA]</scope>
    <source>
        <strain evidence="7">cv. DH0086</strain>
    </source>
</reference>